<sequence>MGSLKRSLASDREPTVNRRPTLLAALTLTAAAALTLSACGSDDSSKAKPNDKIAGADSGDEASPSATASASGAGGRPEIELPSDVTYKFEWKKTGDAGKDAVLSDAEQRIKAVDMAIARQDPLDKAYRFYSDGTAAAGSQKYIQEFVDHKARTTGLTRYYNETVTIKDDGTAALVYCEDQSKAFNKFLKTGKTDVTPVTKDSYVVYAGTLRKNDKGVWVTERLISQRGSAKCRP</sequence>
<proteinExistence type="predicted"/>
<feature type="compositionally biased region" description="Low complexity" evidence="1">
    <location>
        <begin position="62"/>
        <end position="71"/>
    </location>
</feature>
<gene>
    <name evidence="2" type="ORF">GCM10010423_25160</name>
</gene>
<evidence type="ECO:0000313" key="2">
    <source>
        <dbReference type="EMBL" id="GAA2529216.1"/>
    </source>
</evidence>
<dbReference type="EMBL" id="BAAATM010000008">
    <property type="protein sequence ID" value="GAA2529216.1"/>
    <property type="molecule type" value="Genomic_DNA"/>
</dbReference>
<evidence type="ECO:0008006" key="4">
    <source>
        <dbReference type="Google" id="ProtNLM"/>
    </source>
</evidence>
<name>A0ABN3NP98_9ACTN</name>
<evidence type="ECO:0000256" key="1">
    <source>
        <dbReference type="SAM" id="MobiDB-lite"/>
    </source>
</evidence>
<feature type="region of interest" description="Disordered" evidence="1">
    <location>
        <begin position="39"/>
        <end position="79"/>
    </location>
</feature>
<dbReference type="Proteomes" id="UP001501095">
    <property type="component" value="Unassembled WGS sequence"/>
</dbReference>
<evidence type="ECO:0000313" key="3">
    <source>
        <dbReference type="Proteomes" id="UP001501095"/>
    </source>
</evidence>
<comment type="caution">
    <text evidence="2">The sequence shown here is derived from an EMBL/GenBank/DDBJ whole genome shotgun (WGS) entry which is preliminary data.</text>
</comment>
<reference evidence="2 3" key="1">
    <citation type="journal article" date="2019" name="Int. J. Syst. Evol. Microbiol.">
        <title>The Global Catalogue of Microorganisms (GCM) 10K type strain sequencing project: providing services to taxonomists for standard genome sequencing and annotation.</title>
        <authorList>
            <consortium name="The Broad Institute Genomics Platform"/>
            <consortium name="The Broad Institute Genome Sequencing Center for Infectious Disease"/>
            <person name="Wu L."/>
            <person name="Ma J."/>
        </authorList>
    </citation>
    <scope>NUCLEOTIDE SEQUENCE [LARGE SCALE GENOMIC DNA]</scope>
    <source>
        <strain evidence="2 3">JCM 6924</strain>
    </source>
</reference>
<accession>A0ABN3NP98</accession>
<organism evidence="2 3">
    <name type="scientific">Streptomyces levis</name>
    <dbReference type="NCBI Taxonomy" id="285566"/>
    <lineage>
        <taxon>Bacteria</taxon>
        <taxon>Bacillati</taxon>
        <taxon>Actinomycetota</taxon>
        <taxon>Actinomycetes</taxon>
        <taxon>Kitasatosporales</taxon>
        <taxon>Streptomycetaceae</taxon>
        <taxon>Streptomyces</taxon>
    </lineage>
</organism>
<protein>
    <recommendedName>
        <fullName evidence="4">Lipoprotein</fullName>
    </recommendedName>
</protein>
<keyword evidence="3" id="KW-1185">Reference proteome</keyword>